<keyword evidence="4" id="KW-0496">Mitochondrion</keyword>
<keyword evidence="2" id="KW-0472">Membrane</keyword>
<evidence type="ECO:0000313" key="5">
    <source>
        <dbReference type="Proteomes" id="UP000039324"/>
    </source>
</evidence>
<keyword evidence="2" id="KW-1133">Transmembrane helix</keyword>
<evidence type="ECO:0000256" key="2">
    <source>
        <dbReference type="SAM" id="Phobius"/>
    </source>
</evidence>
<feature type="region of interest" description="Disordered" evidence="1">
    <location>
        <begin position="26"/>
        <end position="50"/>
    </location>
</feature>
<dbReference type="EMBL" id="OVEO01000006">
    <property type="protein sequence ID" value="SPQ96761.1"/>
    <property type="molecule type" value="Genomic_DNA"/>
</dbReference>
<feature type="transmembrane region" description="Helical" evidence="2">
    <location>
        <begin position="88"/>
        <end position="108"/>
    </location>
</feature>
<organism evidence="3 5">
    <name type="scientific">Plasmodiophora brassicae</name>
    <name type="common">Clubroot disease agent</name>
    <dbReference type="NCBI Taxonomy" id="37360"/>
    <lineage>
        <taxon>Eukaryota</taxon>
        <taxon>Sar</taxon>
        <taxon>Rhizaria</taxon>
        <taxon>Endomyxa</taxon>
        <taxon>Phytomyxea</taxon>
        <taxon>Plasmodiophorida</taxon>
        <taxon>Plasmodiophoridae</taxon>
        <taxon>Plasmodiophora</taxon>
    </lineage>
</organism>
<geneLocation type="mitochondrion" evidence="4"/>
<reference evidence="3 5" key="1">
    <citation type="submission" date="2015-02" db="EMBL/GenBank/DDBJ databases">
        <authorList>
            <person name="Chooi Y.-H."/>
        </authorList>
    </citation>
    <scope>NUCLEOTIDE SEQUENCE [LARGE SCALE GENOMIC DNA]</scope>
    <source>
        <strain evidence="3">E3</strain>
    </source>
</reference>
<evidence type="ECO:0000313" key="3">
    <source>
        <dbReference type="EMBL" id="CEO94414.1"/>
    </source>
</evidence>
<evidence type="ECO:0000256" key="1">
    <source>
        <dbReference type="SAM" id="MobiDB-lite"/>
    </source>
</evidence>
<sequence length="117" mass="13802">MQQWRPMPPLSRSALVRRPVELEPILESRPMMETPRPQVEHQETPQDRNRRRVAARVLRIRDLDATEVESIRQQHVPRPKMYPGWQRAYVVALYTAIQAVAVSLTTLITRMRVRRPS</sequence>
<dbReference type="Proteomes" id="UP000290189">
    <property type="component" value="Unassembled WGS sequence"/>
</dbReference>
<dbReference type="Proteomes" id="UP000039324">
    <property type="component" value="Unassembled WGS sequence"/>
</dbReference>
<feature type="compositionally biased region" description="Basic and acidic residues" evidence="1">
    <location>
        <begin position="38"/>
        <end position="48"/>
    </location>
</feature>
<dbReference type="EMBL" id="CDSF01000001">
    <property type="protein sequence ID" value="CEO94414.1"/>
    <property type="molecule type" value="Genomic_DNA"/>
</dbReference>
<keyword evidence="5" id="KW-1185">Reference proteome</keyword>
<gene>
    <name evidence="3" type="ORF">PBRA_000199</name>
    <name evidence="4" type="ORF">PLBR_LOCUS3976</name>
</gene>
<protein>
    <submittedName>
        <fullName evidence="3">Uncharacterized protein</fullName>
    </submittedName>
</protein>
<keyword evidence="2" id="KW-0812">Transmembrane</keyword>
<evidence type="ECO:0000313" key="4">
    <source>
        <dbReference type="EMBL" id="SPQ96761.1"/>
    </source>
</evidence>
<name>A0A0G4IGV7_PLABS</name>
<proteinExistence type="predicted"/>
<reference evidence="4 6" key="2">
    <citation type="submission" date="2018-03" db="EMBL/GenBank/DDBJ databases">
        <authorList>
            <person name="Fogelqvist J."/>
        </authorList>
    </citation>
    <scope>NUCLEOTIDE SEQUENCE [LARGE SCALE GENOMIC DNA]</scope>
</reference>
<accession>A0A0G4IGV7</accession>
<dbReference type="AlphaFoldDB" id="A0A0G4IGV7"/>
<evidence type="ECO:0000313" key="6">
    <source>
        <dbReference type="Proteomes" id="UP000290189"/>
    </source>
</evidence>